<feature type="domain" description="FBD" evidence="1">
    <location>
        <begin position="338"/>
        <end position="411"/>
    </location>
</feature>
<dbReference type="PANTHER" id="PTHR31900:SF33">
    <property type="entry name" value="PROTEIN WITH RNI-LIKE_FBD-LIKE DOMAIN"/>
    <property type="match status" value="1"/>
</dbReference>
<dbReference type="SUPFAM" id="SSF52047">
    <property type="entry name" value="RNI-like"/>
    <property type="match status" value="1"/>
</dbReference>
<accession>A0A816KI10</accession>
<gene>
    <name evidence="2" type="ORF">DARMORV10_C02P45600.1</name>
</gene>
<dbReference type="InterPro" id="IPR050232">
    <property type="entry name" value="FBL13/AtMIF1-like"/>
</dbReference>
<protein>
    <submittedName>
        <fullName evidence="2">(rape) hypothetical protein</fullName>
    </submittedName>
</protein>
<dbReference type="InterPro" id="IPR001810">
    <property type="entry name" value="F-box_dom"/>
</dbReference>
<dbReference type="InterPro" id="IPR006566">
    <property type="entry name" value="FBD"/>
</dbReference>
<dbReference type="InterPro" id="IPR036047">
    <property type="entry name" value="F-box-like_dom_sf"/>
</dbReference>
<dbReference type="AlphaFoldDB" id="A0A816KI10"/>
<dbReference type="InterPro" id="IPR055411">
    <property type="entry name" value="LRR_FXL15/At3g58940/PEG3-like"/>
</dbReference>
<dbReference type="EMBL" id="HG994366">
    <property type="protein sequence ID" value="CAF1919181.1"/>
    <property type="molecule type" value="Genomic_DNA"/>
</dbReference>
<name>A0A816KI10_BRANA</name>
<evidence type="ECO:0000259" key="1">
    <source>
        <dbReference type="SMART" id="SM00579"/>
    </source>
</evidence>
<organism evidence="2">
    <name type="scientific">Brassica napus</name>
    <name type="common">Rape</name>
    <dbReference type="NCBI Taxonomy" id="3708"/>
    <lineage>
        <taxon>Eukaryota</taxon>
        <taxon>Viridiplantae</taxon>
        <taxon>Streptophyta</taxon>
        <taxon>Embryophyta</taxon>
        <taxon>Tracheophyta</taxon>
        <taxon>Spermatophyta</taxon>
        <taxon>Magnoliopsida</taxon>
        <taxon>eudicotyledons</taxon>
        <taxon>Gunneridae</taxon>
        <taxon>Pentapetalae</taxon>
        <taxon>rosids</taxon>
        <taxon>malvids</taxon>
        <taxon>Brassicales</taxon>
        <taxon>Brassicaceae</taxon>
        <taxon>Brassiceae</taxon>
        <taxon>Brassica</taxon>
    </lineage>
</organism>
<reference evidence="2" key="1">
    <citation type="submission" date="2021-01" db="EMBL/GenBank/DDBJ databases">
        <authorList>
            <consortium name="Genoscope - CEA"/>
            <person name="William W."/>
        </authorList>
    </citation>
    <scope>NUCLEOTIDE SEQUENCE</scope>
</reference>
<evidence type="ECO:0000313" key="2">
    <source>
        <dbReference type="EMBL" id="CAF1919181.1"/>
    </source>
</evidence>
<dbReference type="SUPFAM" id="SSF81383">
    <property type="entry name" value="F-box domain"/>
    <property type="match status" value="1"/>
</dbReference>
<dbReference type="Pfam" id="PF08387">
    <property type="entry name" value="FBD"/>
    <property type="match status" value="1"/>
</dbReference>
<dbReference type="Pfam" id="PF00646">
    <property type="entry name" value="F-box"/>
    <property type="match status" value="1"/>
</dbReference>
<proteinExistence type="predicted"/>
<dbReference type="Pfam" id="PF24758">
    <property type="entry name" value="LRR_At5g56370"/>
    <property type="match status" value="1"/>
</dbReference>
<sequence length="411" mass="47211">MFTQESQFNIFRVLYDAVVFEILGFGFLTLGGDRISELPDSSRSQILLLLTTKDSIKTSVLSTRWRDIWLHVPGLDLRVDDLLLMFLEWIGPSVERRIQHLDVETDIVSCMPQNIYKSNTLVSLKLVAVGLETPNSDVSLPCLKIFPLEHILYDDDSLTLEKLISGCSVLEDFTMIRQTYTPGTVMLSLRMRSQSLKSFRLTFEYTMEGADFSVEIDAPKLKYLSFKDKQSDKIVIKNLSSLLKIDIDTEFHAKYGDALDPKERMKRYTISDFLTGSLSIFNPIPIFDNLYRLQAASCSYMLQLLPIFLESCPNLKDLVLDCFVSTEPELTELSYVPQCLLSSLESFEIRGLSMDEETGKKLVRYFLENSVLLKKLILRFKDYSIPNYDSDILKGIRTFTKRSHKCQIIIH</sequence>
<dbReference type="PANTHER" id="PTHR31900">
    <property type="entry name" value="F-BOX/RNI SUPERFAMILY PROTEIN-RELATED"/>
    <property type="match status" value="1"/>
</dbReference>
<dbReference type="SMART" id="SM00579">
    <property type="entry name" value="FBD"/>
    <property type="match status" value="1"/>
</dbReference>
<dbReference type="Proteomes" id="UP001295469">
    <property type="component" value="Chromosome C02"/>
</dbReference>